<dbReference type="EMBL" id="JOJP01000001">
    <property type="protein sequence ID" value="KEI72828.1"/>
    <property type="molecule type" value="Genomic_DNA"/>
</dbReference>
<dbReference type="HAMAP" id="MF_00376">
    <property type="entry name" value="Dephospho_CoA_kinase"/>
    <property type="match status" value="1"/>
</dbReference>
<dbReference type="CDD" id="cd02022">
    <property type="entry name" value="DPCK"/>
    <property type="match status" value="1"/>
</dbReference>
<dbReference type="eggNOG" id="COG0237">
    <property type="taxonomic scope" value="Bacteria"/>
</dbReference>
<dbReference type="GO" id="GO:0015937">
    <property type="term" value="P:coenzyme A biosynthetic process"/>
    <property type="evidence" value="ECO:0007669"/>
    <property type="project" value="UniProtKB-UniRule"/>
</dbReference>
<dbReference type="RefSeq" id="WP_020581508.1">
    <property type="nucleotide sequence ID" value="NZ_JOJP01000001.1"/>
</dbReference>
<comment type="caution">
    <text evidence="7">The sequence shown here is derived from an EMBL/GenBank/DDBJ whole genome shotgun (WGS) entry which is preliminary data.</text>
</comment>
<dbReference type="Pfam" id="PF01121">
    <property type="entry name" value="CoaE"/>
    <property type="match status" value="1"/>
</dbReference>
<comment type="subcellular location">
    <subcellularLocation>
        <location evidence="5">Cytoplasm</location>
    </subcellularLocation>
</comment>
<protein>
    <recommendedName>
        <fullName evidence="5 6">Dephospho-CoA kinase</fullName>
        <ecNumber evidence="5 6">2.7.1.24</ecNumber>
    </recommendedName>
    <alternativeName>
        <fullName evidence="5">Dephosphocoenzyme A kinase</fullName>
    </alternativeName>
</protein>
<keyword evidence="5 7" id="KW-0418">Kinase</keyword>
<evidence type="ECO:0000313" key="8">
    <source>
        <dbReference type="Proteomes" id="UP000027997"/>
    </source>
</evidence>
<dbReference type="PANTHER" id="PTHR10695">
    <property type="entry name" value="DEPHOSPHO-COA KINASE-RELATED"/>
    <property type="match status" value="1"/>
</dbReference>
<dbReference type="AlphaFoldDB" id="A0A081KFA2"/>
<evidence type="ECO:0000256" key="3">
    <source>
        <dbReference type="ARBA" id="ARBA00022840"/>
    </source>
</evidence>
<dbReference type="SUPFAM" id="SSF52540">
    <property type="entry name" value="P-loop containing nucleoside triphosphate hydrolases"/>
    <property type="match status" value="1"/>
</dbReference>
<comment type="similarity">
    <text evidence="1 5">Belongs to the CoaE family.</text>
</comment>
<dbReference type="EC" id="2.7.1.24" evidence="5 6"/>
<dbReference type="PROSITE" id="PS51219">
    <property type="entry name" value="DPCK"/>
    <property type="match status" value="1"/>
</dbReference>
<name>A0A081KFA2_9GAMM</name>
<keyword evidence="2 5" id="KW-0547">Nucleotide-binding</keyword>
<sequence>MKIELFQHNRPFTVGVTGGIGSGKTAVTNFFASKDITVVDADIAARVVVEPGKPALAGIAQRYGPDILVNDNLDRRKLRTIIFDDADERKWLERLLHPIIREQIVHELSSAESSYAVLVSPLMLETNQHELVDRVLVVDVPESIQIERTMARDQMTEEQTRQILNSQIQREQRVAKADDIVDNSGSLDQLHHSLEKLHQFYLSLA</sequence>
<evidence type="ECO:0000313" key="7">
    <source>
        <dbReference type="EMBL" id="KEI72828.1"/>
    </source>
</evidence>
<keyword evidence="4 5" id="KW-0173">Coenzyme A biosynthesis</keyword>
<dbReference type="STRING" id="305900.GV64_20755"/>
<dbReference type="UniPathway" id="UPA00241">
    <property type="reaction ID" value="UER00356"/>
</dbReference>
<dbReference type="PANTHER" id="PTHR10695:SF46">
    <property type="entry name" value="BIFUNCTIONAL COENZYME A SYNTHASE-RELATED"/>
    <property type="match status" value="1"/>
</dbReference>
<keyword evidence="5" id="KW-0808">Transferase</keyword>
<evidence type="ECO:0000256" key="2">
    <source>
        <dbReference type="ARBA" id="ARBA00022741"/>
    </source>
</evidence>
<proteinExistence type="inferred from homology"/>
<evidence type="ECO:0000256" key="5">
    <source>
        <dbReference type="HAMAP-Rule" id="MF_00376"/>
    </source>
</evidence>
<feature type="binding site" evidence="5">
    <location>
        <begin position="21"/>
        <end position="26"/>
    </location>
    <ligand>
        <name>ATP</name>
        <dbReference type="ChEBI" id="CHEBI:30616"/>
    </ligand>
</feature>
<comment type="function">
    <text evidence="5">Catalyzes the phosphorylation of the 3'-hydroxyl group of dephosphocoenzyme A to form coenzyme A.</text>
</comment>
<dbReference type="GO" id="GO:0005524">
    <property type="term" value="F:ATP binding"/>
    <property type="evidence" value="ECO:0007669"/>
    <property type="project" value="UniProtKB-UniRule"/>
</dbReference>
<comment type="catalytic activity">
    <reaction evidence="5">
        <text>3'-dephospho-CoA + ATP = ADP + CoA + H(+)</text>
        <dbReference type="Rhea" id="RHEA:18245"/>
        <dbReference type="ChEBI" id="CHEBI:15378"/>
        <dbReference type="ChEBI" id="CHEBI:30616"/>
        <dbReference type="ChEBI" id="CHEBI:57287"/>
        <dbReference type="ChEBI" id="CHEBI:57328"/>
        <dbReference type="ChEBI" id="CHEBI:456216"/>
        <dbReference type="EC" id="2.7.1.24"/>
    </reaction>
</comment>
<gene>
    <name evidence="5" type="primary">coaE</name>
    <name evidence="7" type="ORF">GV64_20755</name>
</gene>
<comment type="pathway">
    <text evidence="5">Cofactor biosynthesis; coenzyme A biosynthesis; CoA from (R)-pantothenate: step 5/5.</text>
</comment>
<dbReference type="GO" id="GO:0005737">
    <property type="term" value="C:cytoplasm"/>
    <property type="evidence" value="ECO:0007669"/>
    <property type="project" value="UniProtKB-SubCell"/>
</dbReference>
<accession>A0A081KFA2</accession>
<dbReference type="InterPro" id="IPR027417">
    <property type="entry name" value="P-loop_NTPase"/>
</dbReference>
<evidence type="ECO:0000256" key="1">
    <source>
        <dbReference type="ARBA" id="ARBA00009018"/>
    </source>
</evidence>
<dbReference type="InterPro" id="IPR001977">
    <property type="entry name" value="Depp_CoAkinase"/>
</dbReference>
<dbReference type="Proteomes" id="UP000027997">
    <property type="component" value="Unassembled WGS sequence"/>
</dbReference>
<keyword evidence="8" id="KW-1185">Reference proteome</keyword>
<dbReference type="GO" id="GO:0004140">
    <property type="term" value="F:dephospho-CoA kinase activity"/>
    <property type="evidence" value="ECO:0007669"/>
    <property type="project" value="UniProtKB-UniRule"/>
</dbReference>
<keyword evidence="3 5" id="KW-0067">ATP-binding</keyword>
<reference evidence="7 8" key="1">
    <citation type="submission" date="2014-06" db="EMBL/GenBank/DDBJ databases">
        <title>Whole Genome Sequences of Three Symbiotic Endozoicomonas Bacteria.</title>
        <authorList>
            <person name="Neave M.J."/>
            <person name="Apprill A."/>
            <person name="Voolstra C.R."/>
        </authorList>
    </citation>
    <scope>NUCLEOTIDE SEQUENCE [LARGE SCALE GENOMIC DNA]</scope>
    <source>
        <strain evidence="7 8">DSM 22380</strain>
    </source>
</reference>
<evidence type="ECO:0000256" key="4">
    <source>
        <dbReference type="ARBA" id="ARBA00022993"/>
    </source>
</evidence>
<dbReference type="NCBIfam" id="TIGR00152">
    <property type="entry name" value="dephospho-CoA kinase"/>
    <property type="match status" value="1"/>
</dbReference>
<keyword evidence="5" id="KW-0963">Cytoplasm</keyword>
<evidence type="ECO:0000256" key="6">
    <source>
        <dbReference type="NCBIfam" id="TIGR00152"/>
    </source>
</evidence>
<dbReference type="Gene3D" id="3.40.50.300">
    <property type="entry name" value="P-loop containing nucleotide triphosphate hydrolases"/>
    <property type="match status" value="1"/>
</dbReference>
<organism evidence="7 8">
    <name type="scientific">Endozoicomonas elysicola</name>
    <dbReference type="NCBI Taxonomy" id="305900"/>
    <lineage>
        <taxon>Bacteria</taxon>
        <taxon>Pseudomonadati</taxon>
        <taxon>Pseudomonadota</taxon>
        <taxon>Gammaproteobacteria</taxon>
        <taxon>Oceanospirillales</taxon>
        <taxon>Endozoicomonadaceae</taxon>
        <taxon>Endozoicomonas</taxon>
    </lineage>
</organism>